<organism evidence="2 3">
    <name type="scientific">Punica granatum</name>
    <name type="common">Pomegranate</name>
    <dbReference type="NCBI Taxonomy" id="22663"/>
    <lineage>
        <taxon>Eukaryota</taxon>
        <taxon>Viridiplantae</taxon>
        <taxon>Streptophyta</taxon>
        <taxon>Embryophyta</taxon>
        <taxon>Tracheophyta</taxon>
        <taxon>Spermatophyta</taxon>
        <taxon>Magnoliopsida</taxon>
        <taxon>eudicotyledons</taxon>
        <taxon>Gunneridae</taxon>
        <taxon>Pentapetalae</taxon>
        <taxon>rosids</taxon>
        <taxon>malvids</taxon>
        <taxon>Myrtales</taxon>
        <taxon>Lythraceae</taxon>
        <taxon>Punica</taxon>
    </lineage>
</organism>
<dbReference type="EMBL" id="PGOL01008018">
    <property type="protein sequence ID" value="PKI32121.1"/>
    <property type="molecule type" value="Genomic_DNA"/>
</dbReference>
<dbReference type="Proteomes" id="UP000233551">
    <property type="component" value="Unassembled WGS sequence"/>
</dbReference>
<keyword evidence="1" id="KW-0812">Transmembrane</keyword>
<evidence type="ECO:0000313" key="3">
    <source>
        <dbReference type="Proteomes" id="UP000233551"/>
    </source>
</evidence>
<gene>
    <name evidence="2" type="ORF">CRG98_047490</name>
</gene>
<comment type="caution">
    <text evidence="2">The sequence shown here is derived from an EMBL/GenBank/DDBJ whole genome shotgun (WGS) entry which is preliminary data.</text>
</comment>
<accession>A0A2I0HKD0</accession>
<name>A0A2I0HKD0_PUNGR</name>
<evidence type="ECO:0000256" key="1">
    <source>
        <dbReference type="SAM" id="Phobius"/>
    </source>
</evidence>
<proteinExistence type="predicted"/>
<reference evidence="2 3" key="1">
    <citation type="submission" date="2017-11" db="EMBL/GenBank/DDBJ databases">
        <title>De-novo sequencing of pomegranate (Punica granatum L.) genome.</title>
        <authorList>
            <person name="Akparov Z."/>
            <person name="Amiraslanov A."/>
            <person name="Hajiyeva S."/>
            <person name="Abbasov M."/>
            <person name="Kaur K."/>
            <person name="Hamwieh A."/>
            <person name="Solovyev V."/>
            <person name="Salamov A."/>
            <person name="Braich B."/>
            <person name="Kosarev P."/>
            <person name="Mahmoud A."/>
            <person name="Hajiyev E."/>
            <person name="Babayeva S."/>
            <person name="Izzatullayeva V."/>
            <person name="Mammadov A."/>
            <person name="Mammadov A."/>
            <person name="Sharifova S."/>
            <person name="Ojaghi J."/>
            <person name="Eynullazada K."/>
            <person name="Bayramov B."/>
            <person name="Abdulazimova A."/>
            <person name="Shahmuradov I."/>
        </authorList>
    </citation>
    <scope>NUCLEOTIDE SEQUENCE [LARGE SCALE GENOMIC DNA]</scope>
    <source>
        <strain evidence="3">cv. AG2017</strain>
        <tissue evidence="2">Leaf</tissue>
    </source>
</reference>
<feature type="transmembrane region" description="Helical" evidence="1">
    <location>
        <begin position="6"/>
        <end position="24"/>
    </location>
</feature>
<keyword evidence="1" id="KW-1133">Transmembrane helix</keyword>
<dbReference type="PANTHER" id="PTHR34467:SF3">
    <property type="entry name" value="PROTEIN, PUTATIVE-RELATED"/>
    <property type="match status" value="1"/>
</dbReference>
<keyword evidence="1" id="KW-0472">Membrane</keyword>
<evidence type="ECO:0000313" key="2">
    <source>
        <dbReference type="EMBL" id="PKI32121.1"/>
    </source>
</evidence>
<protein>
    <submittedName>
        <fullName evidence="2">Uncharacterized protein</fullName>
    </submittedName>
</protein>
<dbReference type="PANTHER" id="PTHR34467">
    <property type="entry name" value="TRANSMEMBRANE PROTEIN"/>
    <property type="match status" value="1"/>
</dbReference>
<keyword evidence="3" id="KW-1185">Reference proteome</keyword>
<sequence>MHPISFIVATFYGLSDFNIAVIAFSSHQVRKIAATAADIDNRVNHVHPQGIKVTGQMHGRKLMVAVNAMLDYEKPKPNPRHDDKGKSGGG</sequence>
<dbReference type="AlphaFoldDB" id="A0A2I0HKD0"/>